<accession>A0AAN9XUQ9</accession>
<organism evidence="2 3">
    <name type="scientific">Psophocarpus tetragonolobus</name>
    <name type="common">Winged bean</name>
    <name type="synonym">Dolichos tetragonolobus</name>
    <dbReference type="NCBI Taxonomy" id="3891"/>
    <lineage>
        <taxon>Eukaryota</taxon>
        <taxon>Viridiplantae</taxon>
        <taxon>Streptophyta</taxon>
        <taxon>Embryophyta</taxon>
        <taxon>Tracheophyta</taxon>
        <taxon>Spermatophyta</taxon>
        <taxon>Magnoliopsida</taxon>
        <taxon>eudicotyledons</taxon>
        <taxon>Gunneridae</taxon>
        <taxon>Pentapetalae</taxon>
        <taxon>rosids</taxon>
        <taxon>fabids</taxon>
        <taxon>Fabales</taxon>
        <taxon>Fabaceae</taxon>
        <taxon>Papilionoideae</taxon>
        <taxon>50 kb inversion clade</taxon>
        <taxon>NPAAA clade</taxon>
        <taxon>indigoferoid/millettioid clade</taxon>
        <taxon>Phaseoleae</taxon>
        <taxon>Psophocarpus</taxon>
    </lineage>
</organism>
<evidence type="ECO:0000313" key="3">
    <source>
        <dbReference type="Proteomes" id="UP001386955"/>
    </source>
</evidence>
<name>A0AAN9XUQ9_PSOTE</name>
<keyword evidence="3" id="KW-1185">Reference proteome</keyword>
<protein>
    <submittedName>
        <fullName evidence="2">Uncharacterized protein</fullName>
    </submittedName>
</protein>
<dbReference type="Proteomes" id="UP001386955">
    <property type="component" value="Unassembled WGS sequence"/>
</dbReference>
<sequence length="69" mass="7722">MLAEIVMTVVETLCGASHCFFSEMKAKTKSERRKHRAKRKIAKAKATSEKDMKVSMEPPPENVVLKVGC</sequence>
<dbReference type="AlphaFoldDB" id="A0AAN9XUQ9"/>
<evidence type="ECO:0000256" key="1">
    <source>
        <dbReference type="SAM" id="MobiDB-lite"/>
    </source>
</evidence>
<feature type="compositionally biased region" description="Basic residues" evidence="1">
    <location>
        <begin position="30"/>
        <end position="43"/>
    </location>
</feature>
<comment type="caution">
    <text evidence="2">The sequence shown here is derived from an EMBL/GenBank/DDBJ whole genome shotgun (WGS) entry which is preliminary data.</text>
</comment>
<feature type="region of interest" description="Disordered" evidence="1">
    <location>
        <begin position="30"/>
        <end position="62"/>
    </location>
</feature>
<gene>
    <name evidence="2" type="ORF">VNO78_01615</name>
</gene>
<proteinExistence type="predicted"/>
<reference evidence="2 3" key="1">
    <citation type="submission" date="2024-01" db="EMBL/GenBank/DDBJ databases">
        <title>The genomes of 5 underutilized Papilionoideae crops provide insights into root nodulation and disease resistanc.</title>
        <authorList>
            <person name="Jiang F."/>
        </authorList>
    </citation>
    <scope>NUCLEOTIDE SEQUENCE [LARGE SCALE GENOMIC DNA]</scope>
    <source>
        <strain evidence="2">DUOXIRENSHENG_FW03</strain>
        <tissue evidence="2">Leaves</tissue>
    </source>
</reference>
<dbReference type="EMBL" id="JAYMYS010000001">
    <property type="protein sequence ID" value="KAK7410656.1"/>
    <property type="molecule type" value="Genomic_DNA"/>
</dbReference>
<evidence type="ECO:0000313" key="2">
    <source>
        <dbReference type="EMBL" id="KAK7410656.1"/>
    </source>
</evidence>